<protein>
    <submittedName>
        <fullName evidence="9">Carbohydrate ABC transporter membrane protein 2 (CUT1 family)</fullName>
    </submittedName>
</protein>
<reference evidence="9 10" key="1">
    <citation type="submission" date="2018-11" db="EMBL/GenBank/DDBJ databases">
        <title>Sequencing the genomes of 1000 actinobacteria strains.</title>
        <authorList>
            <person name="Klenk H.-P."/>
        </authorList>
    </citation>
    <scope>NUCLEOTIDE SEQUENCE [LARGE SCALE GENOMIC DNA]</scope>
    <source>
        <strain evidence="9 10">DSM 44780</strain>
    </source>
</reference>
<evidence type="ECO:0000313" key="9">
    <source>
        <dbReference type="EMBL" id="ROR46433.1"/>
    </source>
</evidence>
<evidence type="ECO:0000256" key="3">
    <source>
        <dbReference type="ARBA" id="ARBA00022475"/>
    </source>
</evidence>
<keyword evidence="2 7" id="KW-0813">Transport</keyword>
<dbReference type="CDD" id="cd06261">
    <property type="entry name" value="TM_PBP2"/>
    <property type="match status" value="1"/>
</dbReference>
<evidence type="ECO:0000259" key="8">
    <source>
        <dbReference type="PROSITE" id="PS50928"/>
    </source>
</evidence>
<dbReference type="PROSITE" id="PS50928">
    <property type="entry name" value="ABC_TM1"/>
    <property type="match status" value="1"/>
</dbReference>
<dbReference type="SUPFAM" id="SSF161098">
    <property type="entry name" value="MetI-like"/>
    <property type="match status" value="1"/>
</dbReference>
<dbReference type="InterPro" id="IPR000515">
    <property type="entry name" value="MetI-like"/>
</dbReference>
<dbReference type="OrthoDB" id="2063054at2"/>
<feature type="transmembrane region" description="Helical" evidence="7">
    <location>
        <begin position="139"/>
        <end position="156"/>
    </location>
</feature>
<comment type="caution">
    <text evidence="9">The sequence shown here is derived from an EMBL/GenBank/DDBJ whole genome shotgun (WGS) entry which is preliminary data.</text>
</comment>
<dbReference type="PANTHER" id="PTHR43744:SF12">
    <property type="entry name" value="ABC TRANSPORTER PERMEASE PROTEIN MG189-RELATED"/>
    <property type="match status" value="1"/>
</dbReference>
<feature type="transmembrane region" description="Helical" evidence="7">
    <location>
        <begin position="182"/>
        <end position="204"/>
    </location>
</feature>
<feature type="transmembrane region" description="Helical" evidence="7">
    <location>
        <begin position="70"/>
        <end position="94"/>
    </location>
</feature>
<keyword evidence="4 7" id="KW-0812">Transmembrane</keyword>
<sequence>MAKPARARRPLSTLWLVAVSVFAGLPVLWMALTSFQSMDDLVGTGRHLLPGHLSFDAYGEVVRAYPFLQWFLNSVLVAGAVVAGNLVFDTLAAYGLSRVRFRGRQAVFTLILATLMIPTQVILVPLYLFMRDLGWIDTYWALIVPFLASPTGIFLLRQHLVTLPVQLDEAAAIDGAGRLRTLVSILLPNSWSALGTVAVLKFMWTWGEFAWPSLVTNDELLRTLPVGLARFQNQFAPRWDLLMAGSVLAAIPVVLCFVLLQRTFVRGMTGGAVKE</sequence>
<dbReference type="GO" id="GO:0055085">
    <property type="term" value="P:transmembrane transport"/>
    <property type="evidence" value="ECO:0007669"/>
    <property type="project" value="InterPro"/>
</dbReference>
<dbReference type="RefSeq" id="WP_123559009.1">
    <property type="nucleotide sequence ID" value="NZ_RJVJ01000001.1"/>
</dbReference>
<dbReference type="Gene3D" id="1.10.3720.10">
    <property type="entry name" value="MetI-like"/>
    <property type="match status" value="1"/>
</dbReference>
<feature type="transmembrane region" description="Helical" evidence="7">
    <location>
        <begin position="106"/>
        <end position="127"/>
    </location>
</feature>
<keyword evidence="3" id="KW-1003">Cell membrane</keyword>
<dbReference type="PANTHER" id="PTHR43744">
    <property type="entry name" value="ABC TRANSPORTER PERMEASE PROTEIN MG189-RELATED-RELATED"/>
    <property type="match status" value="1"/>
</dbReference>
<feature type="transmembrane region" description="Helical" evidence="7">
    <location>
        <begin position="12"/>
        <end position="32"/>
    </location>
</feature>
<gene>
    <name evidence="9" type="ORF">EDD39_4702</name>
</gene>
<comment type="subcellular location">
    <subcellularLocation>
        <location evidence="1 7">Cell membrane</location>
        <topology evidence="1 7">Multi-pass membrane protein</topology>
    </subcellularLocation>
</comment>
<keyword evidence="5 7" id="KW-1133">Transmembrane helix</keyword>
<comment type="similarity">
    <text evidence="7">Belongs to the binding-protein-dependent transport system permease family.</text>
</comment>
<dbReference type="GO" id="GO:0005886">
    <property type="term" value="C:plasma membrane"/>
    <property type="evidence" value="ECO:0007669"/>
    <property type="project" value="UniProtKB-SubCell"/>
</dbReference>
<evidence type="ECO:0000256" key="7">
    <source>
        <dbReference type="RuleBase" id="RU363032"/>
    </source>
</evidence>
<dbReference type="InterPro" id="IPR035906">
    <property type="entry name" value="MetI-like_sf"/>
</dbReference>
<evidence type="ECO:0000256" key="4">
    <source>
        <dbReference type="ARBA" id="ARBA00022692"/>
    </source>
</evidence>
<evidence type="ECO:0000313" key="10">
    <source>
        <dbReference type="Proteomes" id="UP000267408"/>
    </source>
</evidence>
<feature type="transmembrane region" description="Helical" evidence="7">
    <location>
        <begin position="241"/>
        <end position="260"/>
    </location>
</feature>
<evidence type="ECO:0000256" key="1">
    <source>
        <dbReference type="ARBA" id="ARBA00004651"/>
    </source>
</evidence>
<dbReference type="Pfam" id="PF00528">
    <property type="entry name" value="BPD_transp_1"/>
    <property type="match status" value="1"/>
</dbReference>
<name>A0A8G1ULX1_9ACTN</name>
<evidence type="ECO:0000256" key="2">
    <source>
        <dbReference type="ARBA" id="ARBA00022448"/>
    </source>
</evidence>
<accession>A0A8G1ULX1</accession>
<keyword evidence="6 7" id="KW-0472">Membrane</keyword>
<evidence type="ECO:0000256" key="5">
    <source>
        <dbReference type="ARBA" id="ARBA00022989"/>
    </source>
</evidence>
<dbReference type="EMBL" id="RJVJ01000001">
    <property type="protein sequence ID" value="ROR46433.1"/>
    <property type="molecule type" value="Genomic_DNA"/>
</dbReference>
<evidence type="ECO:0000256" key="6">
    <source>
        <dbReference type="ARBA" id="ARBA00023136"/>
    </source>
</evidence>
<organism evidence="9 10">
    <name type="scientific">Kitasatospora cineracea</name>
    <dbReference type="NCBI Taxonomy" id="88074"/>
    <lineage>
        <taxon>Bacteria</taxon>
        <taxon>Bacillati</taxon>
        <taxon>Actinomycetota</taxon>
        <taxon>Actinomycetes</taxon>
        <taxon>Kitasatosporales</taxon>
        <taxon>Streptomycetaceae</taxon>
        <taxon>Kitasatospora</taxon>
    </lineage>
</organism>
<dbReference type="Proteomes" id="UP000267408">
    <property type="component" value="Unassembled WGS sequence"/>
</dbReference>
<proteinExistence type="inferred from homology"/>
<feature type="domain" description="ABC transmembrane type-1" evidence="8">
    <location>
        <begin position="71"/>
        <end position="260"/>
    </location>
</feature>
<dbReference type="AlphaFoldDB" id="A0A8G1ULX1"/>